<dbReference type="AlphaFoldDB" id="A0A174F3V1"/>
<feature type="domain" description="SusD-like N-terminal" evidence="7">
    <location>
        <begin position="90"/>
        <end position="235"/>
    </location>
</feature>
<dbReference type="Gene3D" id="1.25.40.390">
    <property type="match status" value="1"/>
</dbReference>
<feature type="domain" description="RagB/SusD" evidence="6">
    <location>
        <begin position="379"/>
        <end position="681"/>
    </location>
</feature>
<accession>A0A174F3V1</accession>
<evidence type="ECO:0000256" key="3">
    <source>
        <dbReference type="ARBA" id="ARBA00022729"/>
    </source>
</evidence>
<keyword evidence="3" id="KW-0732">Signal</keyword>
<evidence type="ECO:0000256" key="5">
    <source>
        <dbReference type="ARBA" id="ARBA00023237"/>
    </source>
</evidence>
<dbReference type="InterPro" id="IPR012944">
    <property type="entry name" value="SusD_RagB_dom"/>
</dbReference>
<protein>
    <submittedName>
        <fullName evidence="8">SusD family</fullName>
    </submittedName>
</protein>
<evidence type="ECO:0000256" key="1">
    <source>
        <dbReference type="ARBA" id="ARBA00004442"/>
    </source>
</evidence>
<dbReference type="EMBL" id="CYZH01000009">
    <property type="protein sequence ID" value="CUO43429.1"/>
    <property type="molecule type" value="Genomic_DNA"/>
</dbReference>
<reference evidence="8 9" key="1">
    <citation type="submission" date="2015-09" db="EMBL/GenBank/DDBJ databases">
        <authorList>
            <consortium name="Pathogen Informatics"/>
        </authorList>
    </citation>
    <scope>NUCLEOTIDE SEQUENCE [LARGE SCALE GENOMIC DNA]</scope>
    <source>
        <strain evidence="8 9">2789STDY5608840</strain>
    </source>
</reference>
<comment type="subcellular location">
    <subcellularLocation>
        <location evidence="1">Cell outer membrane</location>
    </subcellularLocation>
</comment>
<dbReference type="Pfam" id="PF14322">
    <property type="entry name" value="SusD-like_3"/>
    <property type="match status" value="1"/>
</dbReference>
<dbReference type="STRING" id="338188.ERS852397_02021"/>
<dbReference type="Proteomes" id="UP000095517">
    <property type="component" value="Unassembled WGS sequence"/>
</dbReference>
<evidence type="ECO:0000256" key="2">
    <source>
        <dbReference type="ARBA" id="ARBA00006275"/>
    </source>
</evidence>
<sequence length="685" mass="79245">MNRKLYTLIGIAITSLGIGFSSCSDYLNVEKNFNDMQSEQKIFTDRNYTMQWLSYCYSRLLGDNVEVGHSKFCPQNFADDQVFTETYDRYKAYKLGEIGYGYDNGYDGYYQNSWKWSYAAIYQATVLINKVDQNTAFTEEEVLDIKGQARFLRAYFYWLLLKRYGPIPLMPASGVDYTKSYDELSIPRNTYEECVDFIAEEMKQAAKELPERRDNLNIARPTRGAALAVRAKAYLYGASPLANGNTEMADFVDKTGRKLIPQKYSEEKWAKAAAAARDVIEGNWYKLYTAKFREEQVEGDYANPKTIVPPYHPVYSKANFPDGWKDIDPLESYRSVFNGEVNFFNNPEMIFSRVINNGAELHPDLGDFSDVLDMVRHQMPASLGGWNIHSMTMKQCDAYDMADGTAFDRKKCLKGFAGPENKKDRPYDNLEDGVWMGYANREPRFYASVGYNGARWNCTSATGDGSEVVKNQQVWYYRGSKDGRSNNSERWLATGIGIKKYIHPSDCYVNNGTALPKVEPALRYADILISYAEALNNIEEGNNYQIESWDGNTTYTVRRDINEMRRGMKPVRMRAGVPDFPDDIYNNRKLFFTRVVHERQVEFFNESQRYYDVRRWKIAPEHEGAQIYGCNVMVDEANREMFYTPVRVSGVQTAFSRKQYFWPVNYDELQRNKNMTQAPGWQDYD</sequence>
<gene>
    <name evidence="8" type="ORF">ERS852397_02021</name>
</gene>
<dbReference type="Pfam" id="PF07980">
    <property type="entry name" value="SusD_RagB"/>
    <property type="match status" value="1"/>
</dbReference>
<evidence type="ECO:0000259" key="7">
    <source>
        <dbReference type="Pfam" id="PF14322"/>
    </source>
</evidence>
<dbReference type="GO" id="GO:0009279">
    <property type="term" value="C:cell outer membrane"/>
    <property type="evidence" value="ECO:0007669"/>
    <property type="project" value="UniProtKB-SubCell"/>
</dbReference>
<dbReference type="RefSeq" id="WP_022274871.1">
    <property type="nucleotide sequence ID" value="NZ_CABIXA010000009.1"/>
</dbReference>
<dbReference type="InterPro" id="IPR033985">
    <property type="entry name" value="SusD-like_N"/>
</dbReference>
<name>A0A174F3V1_9BACE</name>
<evidence type="ECO:0000313" key="8">
    <source>
        <dbReference type="EMBL" id="CUO43429.1"/>
    </source>
</evidence>
<comment type="similarity">
    <text evidence="2">Belongs to the SusD family.</text>
</comment>
<evidence type="ECO:0000256" key="4">
    <source>
        <dbReference type="ARBA" id="ARBA00023136"/>
    </source>
</evidence>
<evidence type="ECO:0000259" key="6">
    <source>
        <dbReference type="Pfam" id="PF07980"/>
    </source>
</evidence>
<evidence type="ECO:0000313" key="9">
    <source>
        <dbReference type="Proteomes" id="UP000095517"/>
    </source>
</evidence>
<dbReference type="InterPro" id="IPR011990">
    <property type="entry name" value="TPR-like_helical_dom_sf"/>
</dbReference>
<dbReference type="SUPFAM" id="SSF48452">
    <property type="entry name" value="TPR-like"/>
    <property type="match status" value="1"/>
</dbReference>
<keyword evidence="4" id="KW-0472">Membrane</keyword>
<organism evidence="8 9">
    <name type="scientific">Bacteroides finegoldii</name>
    <dbReference type="NCBI Taxonomy" id="338188"/>
    <lineage>
        <taxon>Bacteria</taxon>
        <taxon>Pseudomonadati</taxon>
        <taxon>Bacteroidota</taxon>
        <taxon>Bacteroidia</taxon>
        <taxon>Bacteroidales</taxon>
        <taxon>Bacteroidaceae</taxon>
        <taxon>Bacteroides</taxon>
    </lineage>
</organism>
<proteinExistence type="inferred from homology"/>
<dbReference type="PROSITE" id="PS51257">
    <property type="entry name" value="PROKAR_LIPOPROTEIN"/>
    <property type="match status" value="1"/>
</dbReference>
<keyword evidence="5" id="KW-0998">Cell outer membrane</keyword>